<evidence type="ECO:0000259" key="12">
    <source>
        <dbReference type="Pfam" id="PF06750"/>
    </source>
</evidence>
<evidence type="ECO:0000256" key="4">
    <source>
        <dbReference type="ARBA" id="ARBA00022519"/>
    </source>
</evidence>
<dbReference type="PANTHER" id="PTHR30487">
    <property type="entry name" value="TYPE 4 PREPILIN-LIKE PROTEINS LEADER PEPTIDE-PROCESSING ENZYME"/>
    <property type="match status" value="1"/>
</dbReference>
<feature type="transmembrane region" description="Helical" evidence="10">
    <location>
        <begin position="229"/>
        <end position="254"/>
    </location>
</feature>
<dbReference type="PANTHER" id="PTHR30487:SF0">
    <property type="entry name" value="PREPILIN LEADER PEPTIDASE_N-METHYLTRANSFERASE-RELATED"/>
    <property type="match status" value="1"/>
</dbReference>
<reference evidence="13 14" key="1">
    <citation type="submission" date="2016-10" db="EMBL/GenBank/DDBJ databases">
        <authorList>
            <person name="de Groot N.N."/>
        </authorList>
    </citation>
    <scope>NUCLEOTIDE SEQUENCE [LARGE SCALE GENOMIC DNA]</scope>
    <source>
        <strain evidence="13 14">CGMCC 1.5012</strain>
    </source>
</reference>
<dbReference type="EMBL" id="FNID01000003">
    <property type="protein sequence ID" value="SDM67262.1"/>
    <property type="molecule type" value="Genomic_DNA"/>
</dbReference>
<feature type="domain" description="Prepilin type IV endopeptidase peptidase" evidence="11">
    <location>
        <begin position="109"/>
        <end position="212"/>
    </location>
</feature>
<dbReference type="RefSeq" id="WP_162840283.1">
    <property type="nucleotide sequence ID" value="NZ_FNID01000003.1"/>
</dbReference>
<feature type="transmembrane region" description="Helical" evidence="10">
    <location>
        <begin position="6"/>
        <end position="29"/>
    </location>
</feature>
<dbReference type="Proteomes" id="UP000199182">
    <property type="component" value="Unassembled WGS sequence"/>
</dbReference>
<dbReference type="EC" id="3.4.23.43" evidence="9"/>
<comment type="catalytic activity">
    <reaction evidence="9">
        <text>Typically cleaves a -Gly-|-Phe- bond to release an N-terminal, basic peptide of 5-8 residues from type IV prepilin, and then N-methylates the new N-terminal amino group, the methyl donor being S-adenosyl-L-methionine.</text>
        <dbReference type="EC" id="3.4.23.43"/>
    </reaction>
</comment>
<keyword evidence="3" id="KW-1003">Cell membrane</keyword>
<dbReference type="EC" id="2.1.1.-" evidence="9"/>
<evidence type="ECO:0000313" key="13">
    <source>
        <dbReference type="EMBL" id="SDM67262.1"/>
    </source>
</evidence>
<keyword evidence="6 10" id="KW-1133">Transmembrane helix</keyword>
<dbReference type="Gene3D" id="1.20.120.1220">
    <property type="match status" value="1"/>
</dbReference>
<evidence type="ECO:0000259" key="11">
    <source>
        <dbReference type="Pfam" id="PF01478"/>
    </source>
</evidence>
<evidence type="ECO:0000256" key="9">
    <source>
        <dbReference type="RuleBase" id="RU003794"/>
    </source>
</evidence>
<keyword evidence="14" id="KW-1185">Reference proteome</keyword>
<feature type="transmembrane region" description="Helical" evidence="10">
    <location>
        <begin position="184"/>
        <end position="217"/>
    </location>
</feature>
<dbReference type="InterPro" id="IPR050882">
    <property type="entry name" value="Prepilin_peptidase/N-MTase"/>
</dbReference>
<keyword evidence="9 13" id="KW-0489">Methyltransferase</keyword>
<evidence type="ECO:0000256" key="8">
    <source>
        <dbReference type="RuleBase" id="RU003793"/>
    </source>
</evidence>
<evidence type="ECO:0000256" key="3">
    <source>
        <dbReference type="ARBA" id="ARBA00022475"/>
    </source>
</evidence>
<dbReference type="PRINTS" id="PR00864">
    <property type="entry name" value="PREPILNPTASE"/>
</dbReference>
<feature type="transmembrane region" description="Helical" evidence="10">
    <location>
        <begin position="105"/>
        <end position="123"/>
    </location>
</feature>
<organism evidence="13 14">
    <name type="scientific">Acetanaerobacterium elongatum</name>
    <dbReference type="NCBI Taxonomy" id="258515"/>
    <lineage>
        <taxon>Bacteria</taxon>
        <taxon>Bacillati</taxon>
        <taxon>Bacillota</taxon>
        <taxon>Clostridia</taxon>
        <taxon>Eubacteriales</taxon>
        <taxon>Oscillospiraceae</taxon>
        <taxon>Acetanaerobacterium</taxon>
    </lineage>
</organism>
<evidence type="ECO:0000256" key="7">
    <source>
        <dbReference type="ARBA" id="ARBA00023136"/>
    </source>
</evidence>
<keyword evidence="4" id="KW-0997">Cell inner membrane</keyword>
<keyword evidence="7 10" id="KW-0472">Membrane</keyword>
<evidence type="ECO:0000256" key="5">
    <source>
        <dbReference type="ARBA" id="ARBA00022692"/>
    </source>
</evidence>
<feature type="transmembrane region" description="Helical" evidence="10">
    <location>
        <begin position="153"/>
        <end position="172"/>
    </location>
</feature>
<keyword evidence="5 9" id="KW-0812">Transmembrane</keyword>
<dbReference type="AlphaFoldDB" id="A0A1G9V506"/>
<dbReference type="GO" id="GO:0032259">
    <property type="term" value="P:methylation"/>
    <property type="evidence" value="ECO:0007669"/>
    <property type="project" value="UniProtKB-KW"/>
</dbReference>
<dbReference type="InterPro" id="IPR014032">
    <property type="entry name" value="Peptidase_A24A_bac"/>
</dbReference>
<comment type="similarity">
    <text evidence="2 8">Belongs to the peptidase A24 family.</text>
</comment>
<evidence type="ECO:0000313" key="14">
    <source>
        <dbReference type="Proteomes" id="UP000199182"/>
    </source>
</evidence>
<dbReference type="Pfam" id="PF06750">
    <property type="entry name" value="A24_N_bact"/>
    <property type="match status" value="1"/>
</dbReference>
<sequence>MPYTFFYPACVVLAGLLGLLFGSFLNVCIYRIPRKESIVTGASHCTACGKPIKWYDLFPVLSYLVLRGRCRGCGAKISVRYPIIEALNAALWVVIFLRFGFAPESAIYCAFVSALIVAAFIDIDTTEVPPALTIFILVLGVAAVILLRDEPFYERLIGLFAASVPLLLAAVLSKGGMGGGDIKLMAVCGLVLGWRLILLALLLAVISGAVYGCILLARHKKGRKSELPLVPFLAGGMLVSLLFGNFIITGYLILTGLSK</sequence>
<feature type="transmembrane region" description="Helical" evidence="10">
    <location>
        <begin position="130"/>
        <end position="147"/>
    </location>
</feature>
<name>A0A1G9V506_9FIRM</name>
<evidence type="ECO:0000256" key="10">
    <source>
        <dbReference type="SAM" id="Phobius"/>
    </source>
</evidence>
<evidence type="ECO:0000256" key="6">
    <source>
        <dbReference type="ARBA" id="ARBA00022989"/>
    </source>
</evidence>
<keyword evidence="9" id="KW-0645">Protease</keyword>
<feature type="domain" description="Prepilin peptidase A24 N-terminal" evidence="12">
    <location>
        <begin position="16"/>
        <end position="99"/>
    </location>
</feature>
<evidence type="ECO:0000256" key="2">
    <source>
        <dbReference type="ARBA" id="ARBA00005801"/>
    </source>
</evidence>
<dbReference type="STRING" id="258515.SAMN05192585_10355"/>
<dbReference type="GO" id="GO:0008168">
    <property type="term" value="F:methyltransferase activity"/>
    <property type="evidence" value="ECO:0007669"/>
    <property type="project" value="UniProtKB-KW"/>
</dbReference>
<comment type="function">
    <text evidence="9">Plays an essential role in type IV pili and type II pseudopili formation by proteolytically removing the leader sequence from substrate proteins and subsequently monomethylating the alpha-amino group of the newly exposed N-terminal phenylalanine.</text>
</comment>
<dbReference type="InterPro" id="IPR000045">
    <property type="entry name" value="Prepilin_IV_endopep_pep"/>
</dbReference>
<protein>
    <recommendedName>
        <fullName evidence="9">Prepilin leader peptidase/N-methyltransferase</fullName>
        <ecNumber evidence="9">2.1.1.-</ecNumber>
        <ecNumber evidence="9">3.4.23.43</ecNumber>
    </recommendedName>
</protein>
<keyword evidence="9" id="KW-0378">Hydrolase</keyword>
<dbReference type="InterPro" id="IPR010627">
    <property type="entry name" value="Prepilin_pept_A24_N"/>
</dbReference>
<gene>
    <name evidence="13" type="ORF">SAMN05192585_10355</name>
</gene>
<keyword evidence="9 13" id="KW-0808">Transferase</keyword>
<dbReference type="GO" id="GO:0005886">
    <property type="term" value="C:plasma membrane"/>
    <property type="evidence" value="ECO:0007669"/>
    <property type="project" value="UniProtKB-SubCell"/>
</dbReference>
<dbReference type="GO" id="GO:0004190">
    <property type="term" value="F:aspartic-type endopeptidase activity"/>
    <property type="evidence" value="ECO:0007669"/>
    <property type="project" value="UniProtKB-EC"/>
</dbReference>
<accession>A0A1G9V506</accession>
<evidence type="ECO:0000256" key="1">
    <source>
        <dbReference type="ARBA" id="ARBA00004429"/>
    </source>
</evidence>
<comment type="subcellular location">
    <subcellularLocation>
        <location evidence="1">Cell inner membrane</location>
        <topology evidence="1">Multi-pass membrane protein</topology>
    </subcellularLocation>
    <subcellularLocation>
        <location evidence="9">Cell membrane</location>
        <topology evidence="9">Multi-pass membrane protein</topology>
    </subcellularLocation>
</comment>
<proteinExistence type="inferred from homology"/>
<keyword evidence="9" id="KW-0511">Multifunctional enzyme</keyword>
<dbReference type="Pfam" id="PF01478">
    <property type="entry name" value="Peptidase_A24"/>
    <property type="match status" value="1"/>
</dbReference>
<dbReference type="GO" id="GO:0006465">
    <property type="term" value="P:signal peptide processing"/>
    <property type="evidence" value="ECO:0007669"/>
    <property type="project" value="TreeGrafter"/>
</dbReference>